<accession>A0AA46TK11</accession>
<evidence type="ECO:0000256" key="1">
    <source>
        <dbReference type="SAM" id="Coils"/>
    </source>
</evidence>
<dbReference type="GO" id="GO:0006950">
    <property type="term" value="P:response to stress"/>
    <property type="evidence" value="ECO:0007669"/>
    <property type="project" value="UniProtKB-ARBA"/>
</dbReference>
<proteinExistence type="predicted"/>
<evidence type="ECO:0000259" key="2">
    <source>
        <dbReference type="Pfam" id="PF03819"/>
    </source>
</evidence>
<dbReference type="Proteomes" id="UP001164390">
    <property type="component" value="Chromosome"/>
</dbReference>
<dbReference type="Gene3D" id="1.10.287.1080">
    <property type="entry name" value="MazG-like"/>
    <property type="match status" value="2"/>
</dbReference>
<dbReference type="KEGG" id="sgrg:L0C25_05430"/>
<evidence type="ECO:0000313" key="4">
    <source>
        <dbReference type="Proteomes" id="UP001164390"/>
    </source>
</evidence>
<organism evidence="3 4">
    <name type="scientific">Solicola gregarius</name>
    <dbReference type="NCBI Taxonomy" id="2908642"/>
    <lineage>
        <taxon>Bacteria</taxon>
        <taxon>Bacillati</taxon>
        <taxon>Actinomycetota</taxon>
        <taxon>Actinomycetes</taxon>
        <taxon>Propionibacteriales</taxon>
        <taxon>Nocardioidaceae</taxon>
        <taxon>Solicola</taxon>
    </lineage>
</organism>
<dbReference type="GO" id="GO:0046047">
    <property type="term" value="P:TTP catabolic process"/>
    <property type="evidence" value="ECO:0007669"/>
    <property type="project" value="TreeGrafter"/>
</dbReference>
<dbReference type="PANTHER" id="PTHR30522">
    <property type="entry name" value="NUCLEOSIDE TRIPHOSPHATE PYROPHOSPHOHYDROLASE"/>
    <property type="match status" value="1"/>
</dbReference>
<dbReference type="PANTHER" id="PTHR30522:SF0">
    <property type="entry name" value="NUCLEOSIDE TRIPHOSPHATE PYROPHOSPHOHYDROLASE"/>
    <property type="match status" value="1"/>
</dbReference>
<dbReference type="InterPro" id="IPR048015">
    <property type="entry name" value="NTP-PPase_MazG-like_N"/>
</dbReference>
<name>A0AA46TK11_9ACTN</name>
<gene>
    <name evidence="3" type="ORF">L0C25_05430</name>
</gene>
<dbReference type="NCBIfam" id="TIGR00444">
    <property type="entry name" value="mazG"/>
    <property type="match status" value="1"/>
</dbReference>
<feature type="coiled-coil region" evidence="1">
    <location>
        <begin position="274"/>
        <end position="301"/>
    </location>
</feature>
<dbReference type="SUPFAM" id="SSF101386">
    <property type="entry name" value="all-alpha NTP pyrophosphatases"/>
    <property type="match status" value="1"/>
</dbReference>
<keyword evidence="1" id="KW-0175">Coiled coil</keyword>
<dbReference type="EMBL" id="CP094970">
    <property type="protein sequence ID" value="UYM06515.1"/>
    <property type="molecule type" value="Genomic_DNA"/>
</dbReference>
<dbReference type="RefSeq" id="WP_271635422.1">
    <property type="nucleotide sequence ID" value="NZ_CP094970.1"/>
</dbReference>
<dbReference type="AlphaFoldDB" id="A0AA46TK11"/>
<feature type="domain" description="NTP pyrophosphohydrolase MazG-like" evidence="2">
    <location>
        <begin position="121"/>
        <end position="194"/>
    </location>
</feature>
<dbReference type="GO" id="GO:0046061">
    <property type="term" value="P:dATP catabolic process"/>
    <property type="evidence" value="ECO:0007669"/>
    <property type="project" value="TreeGrafter"/>
</dbReference>
<dbReference type="GO" id="GO:0047429">
    <property type="term" value="F:nucleoside triphosphate diphosphatase activity"/>
    <property type="evidence" value="ECO:0007669"/>
    <property type="project" value="TreeGrafter"/>
</dbReference>
<dbReference type="CDD" id="cd11528">
    <property type="entry name" value="NTP-PPase_MazG_Nterm"/>
    <property type="match status" value="1"/>
</dbReference>
<keyword evidence="4" id="KW-1185">Reference proteome</keyword>
<reference evidence="3" key="1">
    <citation type="submission" date="2022-01" db="EMBL/GenBank/DDBJ databases">
        <title>Nocardioidaceae gen. sp. A5X3R13.</title>
        <authorList>
            <person name="Lopez Marin M.A."/>
            <person name="Uhlik O."/>
        </authorList>
    </citation>
    <scope>NUCLEOTIDE SEQUENCE</scope>
    <source>
        <strain evidence="3">A5X3R13</strain>
    </source>
</reference>
<dbReference type="GO" id="GO:0046052">
    <property type="term" value="P:UTP catabolic process"/>
    <property type="evidence" value="ECO:0007669"/>
    <property type="project" value="TreeGrafter"/>
</dbReference>
<dbReference type="InterPro" id="IPR004518">
    <property type="entry name" value="MazG-like_dom"/>
</dbReference>
<dbReference type="GO" id="GO:0046081">
    <property type="term" value="P:dUTP catabolic process"/>
    <property type="evidence" value="ECO:0007669"/>
    <property type="project" value="TreeGrafter"/>
</dbReference>
<evidence type="ECO:0000313" key="3">
    <source>
        <dbReference type="EMBL" id="UYM06515.1"/>
    </source>
</evidence>
<sequence>MPLRALITSAAVPPGTLTLEAWDALRAAALVVPADPDDPTALAVRESGIALAASAEPPGDDLPERLARLGGDAVWLAPRGEVDASGLPAIVGSADPYGGALVRLVSVMERLRRQCPWDAEQTHESLATYLLEETYETLEALDDGDSDLLREELGDLLLQVYFHAEIAAEVDEWTVDDVAQGLIDKLVRRHPHVFAGVDVRHAADVEANWDRLKATEKRRDSVLDGVPAALPALAYADKVVTRLRRAGVLEATNAPAGDPDDDESRVGRELLETVLAARSENVDAERALRRATRELARRAER</sequence>
<dbReference type="GO" id="GO:0046076">
    <property type="term" value="P:dTTP catabolic process"/>
    <property type="evidence" value="ECO:0007669"/>
    <property type="project" value="TreeGrafter"/>
</dbReference>
<dbReference type="Pfam" id="PF03819">
    <property type="entry name" value="MazG"/>
    <property type="match status" value="1"/>
</dbReference>
<dbReference type="GO" id="GO:0006203">
    <property type="term" value="P:dGTP catabolic process"/>
    <property type="evidence" value="ECO:0007669"/>
    <property type="project" value="TreeGrafter"/>
</dbReference>
<protein>
    <submittedName>
        <fullName evidence="3">MazG family protein</fullName>
    </submittedName>
</protein>
<dbReference type="InterPro" id="IPR011551">
    <property type="entry name" value="NTP_PyrPHydrolase_MazG"/>
</dbReference>
<dbReference type="FunFam" id="1.10.287.1080:FF:000001">
    <property type="entry name" value="Nucleoside triphosphate pyrophosphohydrolase"/>
    <property type="match status" value="1"/>
</dbReference>